<dbReference type="GO" id="GO:0017089">
    <property type="term" value="F:glycolipid transfer activity"/>
    <property type="evidence" value="ECO:0007669"/>
    <property type="project" value="TreeGrafter"/>
</dbReference>
<evidence type="ECO:0000256" key="3">
    <source>
        <dbReference type="ARBA" id="ARBA00022764"/>
    </source>
</evidence>
<evidence type="ECO:0000256" key="1">
    <source>
        <dbReference type="ARBA" id="ARBA00022448"/>
    </source>
</evidence>
<evidence type="ECO:0000313" key="7">
    <source>
        <dbReference type="Proteomes" id="UP000031433"/>
    </source>
</evidence>
<evidence type="ECO:0000256" key="4">
    <source>
        <dbReference type="SAM" id="SignalP"/>
    </source>
</evidence>
<dbReference type="GO" id="GO:0001530">
    <property type="term" value="F:lipopolysaccharide binding"/>
    <property type="evidence" value="ECO:0007669"/>
    <property type="project" value="InterPro"/>
</dbReference>
<reference evidence="6 7" key="1">
    <citation type="submission" date="2015-01" db="EMBL/GenBank/DDBJ databases">
        <title>Genome sequence of the anaerobic bacterium Geobacter soli GSS01, a dissimilatory Fe(III) reducer from soil.</title>
        <authorList>
            <person name="Yang G."/>
            <person name="Zhou S."/>
        </authorList>
    </citation>
    <scope>NUCLEOTIDE SEQUENCE [LARGE SCALE GENOMIC DNA]</scope>
    <source>
        <strain evidence="6 7">GSS01</strain>
    </source>
</reference>
<dbReference type="AlphaFoldDB" id="A0A0C1QN82"/>
<evidence type="ECO:0000259" key="5">
    <source>
        <dbReference type="Pfam" id="PF03968"/>
    </source>
</evidence>
<keyword evidence="7" id="KW-1185">Reference proteome</keyword>
<proteinExistence type="inferred from homology"/>
<dbReference type="GO" id="GO:0030288">
    <property type="term" value="C:outer membrane-bounded periplasmic space"/>
    <property type="evidence" value="ECO:0007669"/>
    <property type="project" value="TreeGrafter"/>
</dbReference>
<keyword evidence="1" id="KW-0813">Transport</keyword>
<dbReference type="GO" id="GO:0015920">
    <property type="term" value="P:lipopolysaccharide transport"/>
    <property type="evidence" value="ECO:0007669"/>
    <property type="project" value="InterPro"/>
</dbReference>
<dbReference type="NCBIfam" id="TIGR03002">
    <property type="entry name" value="outer_YhbN_LptA"/>
    <property type="match status" value="1"/>
</dbReference>
<evidence type="ECO:0000256" key="2">
    <source>
        <dbReference type="ARBA" id="ARBA00022729"/>
    </source>
</evidence>
<feature type="signal peptide" evidence="4">
    <location>
        <begin position="1"/>
        <end position="20"/>
    </location>
</feature>
<keyword evidence="3" id="KW-0574">Periplasm</keyword>
<organism evidence="6 7">
    <name type="scientific">Geobacter soli</name>
    <dbReference type="NCBI Taxonomy" id="1510391"/>
    <lineage>
        <taxon>Bacteria</taxon>
        <taxon>Pseudomonadati</taxon>
        <taxon>Thermodesulfobacteriota</taxon>
        <taxon>Desulfuromonadia</taxon>
        <taxon>Geobacterales</taxon>
        <taxon>Geobacteraceae</taxon>
        <taxon>Geobacter</taxon>
    </lineage>
</organism>
<feature type="domain" description="Organic solvent tolerance-like N-terminal" evidence="5">
    <location>
        <begin position="34"/>
        <end position="138"/>
    </location>
</feature>
<dbReference type="PANTHER" id="PTHR36504">
    <property type="entry name" value="LIPOPOLYSACCHARIDE EXPORT SYSTEM PROTEIN LPTA"/>
    <property type="match status" value="1"/>
</dbReference>
<protein>
    <submittedName>
        <fullName evidence="6">Sugar ABC transporter substrate-binding protein</fullName>
    </submittedName>
</protein>
<dbReference type="InterPro" id="IPR014340">
    <property type="entry name" value="LptA"/>
</dbReference>
<keyword evidence="2 4" id="KW-0732">Signal</keyword>
<name>A0A0C1QN82_9BACT</name>
<dbReference type="InterPro" id="IPR005653">
    <property type="entry name" value="OstA-like_N"/>
</dbReference>
<dbReference type="Proteomes" id="UP000031433">
    <property type="component" value="Unassembled WGS sequence"/>
</dbReference>
<dbReference type="Pfam" id="PF03968">
    <property type="entry name" value="LptD_N"/>
    <property type="match status" value="1"/>
</dbReference>
<dbReference type="HAMAP" id="MF_01914">
    <property type="entry name" value="LPS_assembly_LptA"/>
    <property type="match status" value="1"/>
</dbReference>
<sequence>MKRTLISALFLLAVTAAAVAGPLPASRGGQPITVKSNELSTDSRSRTATFSGKVTARQGDLTIYSDRLVIHYREDGGDVEKVEAVGNVKIVQGDRLATAREGVYYNTEQKIVLSGEPKVYQGENMISGKVITYFVNEERSIVTGGGDSRVEAVIHPKDKGKNGGTKR</sequence>
<gene>
    <name evidence="6" type="ORF">SE37_05180</name>
</gene>
<dbReference type="RefSeq" id="WP_039644292.1">
    <property type="nucleotide sequence ID" value="NZ_JXBL01000001.1"/>
</dbReference>
<feature type="chain" id="PRO_5039898940" evidence="4">
    <location>
        <begin position="21"/>
        <end position="167"/>
    </location>
</feature>
<dbReference type="InterPro" id="IPR052037">
    <property type="entry name" value="LPS_export_LptA"/>
</dbReference>
<accession>A0A0C1QN82</accession>
<dbReference type="Gene3D" id="2.60.450.10">
    <property type="entry name" value="Lipopolysaccharide (LPS) transport protein A like domain"/>
    <property type="match status" value="1"/>
</dbReference>
<dbReference type="EMBL" id="JXBL01000001">
    <property type="protein sequence ID" value="KIE42067.1"/>
    <property type="molecule type" value="Genomic_DNA"/>
</dbReference>
<dbReference type="PANTHER" id="PTHR36504:SF1">
    <property type="entry name" value="LIPOPOLYSACCHARIDE EXPORT SYSTEM PROTEIN LPTA"/>
    <property type="match status" value="1"/>
</dbReference>
<evidence type="ECO:0000313" key="6">
    <source>
        <dbReference type="EMBL" id="KIE42067.1"/>
    </source>
</evidence>
<comment type="caution">
    <text evidence="6">The sequence shown here is derived from an EMBL/GenBank/DDBJ whole genome shotgun (WGS) entry which is preliminary data.</text>
</comment>
<dbReference type="GO" id="GO:0009279">
    <property type="term" value="C:cell outer membrane"/>
    <property type="evidence" value="ECO:0007669"/>
    <property type="project" value="TreeGrafter"/>
</dbReference>